<dbReference type="Gene3D" id="3.10.129.10">
    <property type="entry name" value="Hotdog Thioesterase"/>
    <property type="match status" value="1"/>
</dbReference>
<evidence type="ECO:0000256" key="1">
    <source>
        <dbReference type="ARBA" id="ARBA00005254"/>
    </source>
</evidence>
<accession>A0A5B8UC99</accession>
<dbReference type="InterPro" id="IPR029069">
    <property type="entry name" value="HotDog_dom_sf"/>
</dbReference>
<evidence type="ECO:0000313" key="3">
    <source>
        <dbReference type="EMBL" id="QEC50675.1"/>
    </source>
</evidence>
<dbReference type="PANTHER" id="PTHR13078">
    <property type="entry name" value="PEROXISOMAL MULTIFUNCTIONAL ENZYME TYPE 2-RELATED"/>
    <property type="match status" value="1"/>
</dbReference>
<gene>
    <name evidence="3" type="ORF">FSW04_06895</name>
</gene>
<sequence length="164" mass="16916">MDCVDAIGDDDGPLAVARSSWWVEGAGGFGGPRSDPSASAPPVLPERRPDVTLAVATTPEQAALYRLSGDRNPVHIDPEVARAAGQPRPFLHGLCTLGIAGLGMARAAGAGRRLTSLAGRFTSPVFPGDDVTTEVWWTGEDTALARVTSAGTPVIAPVQATFAD</sequence>
<dbReference type="GO" id="GO:0004300">
    <property type="term" value="F:enoyl-CoA hydratase activity"/>
    <property type="evidence" value="ECO:0007669"/>
    <property type="project" value="TreeGrafter"/>
</dbReference>
<dbReference type="EMBL" id="CP042430">
    <property type="protein sequence ID" value="QEC50675.1"/>
    <property type="molecule type" value="Genomic_DNA"/>
</dbReference>
<dbReference type="AlphaFoldDB" id="A0A5B8UC99"/>
<protein>
    <recommendedName>
        <fullName evidence="2">MaoC-like domain-containing protein</fullName>
    </recommendedName>
</protein>
<keyword evidence="4" id="KW-1185">Reference proteome</keyword>
<name>A0A5B8UC99_9ACTN</name>
<dbReference type="SUPFAM" id="SSF54637">
    <property type="entry name" value="Thioesterase/thiol ester dehydrase-isomerase"/>
    <property type="match status" value="1"/>
</dbReference>
<dbReference type="Proteomes" id="UP000321805">
    <property type="component" value="Chromosome"/>
</dbReference>
<dbReference type="InterPro" id="IPR002539">
    <property type="entry name" value="MaoC-like_dom"/>
</dbReference>
<dbReference type="GO" id="GO:0003857">
    <property type="term" value="F:(3S)-3-hydroxyacyl-CoA dehydrogenase (NAD+) activity"/>
    <property type="evidence" value="ECO:0007669"/>
    <property type="project" value="TreeGrafter"/>
</dbReference>
<organism evidence="3 4">
    <name type="scientific">Baekduia soli</name>
    <dbReference type="NCBI Taxonomy" id="496014"/>
    <lineage>
        <taxon>Bacteria</taxon>
        <taxon>Bacillati</taxon>
        <taxon>Actinomycetota</taxon>
        <taxon>Thermoleophilia</taxon>
        <taxon>Solirubrobacterales</taxon>
        <taxon>Baekduiaceae</taxon>
        <taxon>Baekduia</taxon>
    </lineage>
</organism>
<comment type="similarity">
    <text evidence="1">Belongs to the enoyl-CoA hydratase/isomerase family.</text>
</comment>
<dbReference type="GO" id="GO:0044594">
    <property type="term" value="F:17-beta-hydroxysteroid dehydrogenase (NAD+) activity"/>
    <property type="evidence" value="ECO:0007669"/>
    <property type="project" value="TreeGrafter"/>
</dbReference>
<evidence type="ECO:0000313" key="4">
    <source>
        <dbReference type="Proteomes" id="UP000321805"/>
    </source>
</evidence>
<reference evidence="3 4" key="1">
    <citation type="journal article" date="2018" name="J. Microbiol.">
        <title>Baekduia soli gen. nov., sp. nov., a novel bacterium isolated from the soil of Baekdu Mountain and proposal of a novel family name, Baekduiaceae fam. nov.</title>
        <authorList>
            <person name="An D.S."/>
            <person name="Siddiqi M.Z."/>
            <person name="Kim K.H."/>
            <person name="Yu H.S."/>
            <person name="Im W.T."/>
        </authorList>
    </citation>
    <scope>NUCLEOTIDE SEQUENCE [LARGE SCALE GENOMIC DNA]</scope>
    <source>
        <strain evidence="3 4">BR7-21</strain>
    </source>
</reference>
<proteinExistence type="inferred from homology"/>
<dbReference type="OrthoDB" id="5522043at2"/>
<dbReference type="GO" id="GO:0006635">
    <property type="term" value="P:fatty acid beta-oxidation"/>
    <property type="evidence" value="ECO:0007669"/>
    <property type="project" value="TreeGrafter"/>
</dbReference>
<dbReference type="Pfam" id="PF01575">
    <property type="entry name" value="MaoC_dehydratas"/>
    <property type="match status" value="1"/>
</dbReference>
<dbReference type="PANTHER" id="PTHR13078:SF56">
    <property type="entry name" value="PEROXISOMAL MULTIFUNCTIONAL ENZYME TYPE 2"/>
    <property type="match status" value="1"/>
</dbReference>
<dbReference type="KEGG" id="bsol:FSW04_06895"/>
<feature type="domain" description="MaoC-like" evidence="2">
    <location>
        <begin position="45"/>
        <end position="141"/>
    </location>
</feature>
<evidence type="ECO:0000259" key="2">
    <source>
        <dbReference type="Pfam" id="PF01575"/>
    </source>
</evidence>